<dbReference type="InterPro" id="IPR035930">
    <property type="entry name" value="FomD-like_sf"/>
</dbReference>
<dbReference type="InterPro" id="IPR007295">
    <property type="entry name" value="DUF402"/>
</dbReference>
<name>A0A8J3JRZ3_9ACTN</name>
<dbReference type="AlphaFoldDB" id="A0A8J3JRZ3"/>
<reference evidence="3 4" key="1">
    <citation type="submission" date="2021-01" db="EMBL/GenBank/DDBJ databases">
        <title>Whole genome shotgun sequence of Catellatospora chokoriensis NBRC 107358.</title>
        <authorList>
            <person name="Komaki H."/>
            <person name="Tamura T."/>
        </authorList>
    </citation>
    <scope>NUCLEOTIDE SEQUENCE [LARGE SCALE GENOMIC DNA]</scope>
    <source>
        <strain evidence="3 4">NBRC 107358</strain>
    </source>
</reference>
<keyword evidence="1" id="KW-0378">Hydrolase</keyword>
<evidence type="ECO:0000313" key="4">
    <source>
        <dbReference type="Proteomes" id="UP000619293"/>
    </source>
</evidence>
<organism evidence="3 4">
    <name type="scientific">Catellatospora chokoriensis</name>
    <dbReference type="NCBI Taxonomy" id="310353"/>
    <lineage>
        <taxon>Bacteria</taxon>
        <taxon>Bacillati</taxon>
        <taxon>Actinomycetota</taxon>
        <taxon>Actinomycetes</taxon>
        <taxon>Micromonosporales</taxon>
        <taxon>Micromonosporaceae</taxon>
        <taxon>Catellatospora</taxon>
    </lineage>
</organism>
<evidence type="ECO:0000259" key="2">
    <source>
        <dbReference type="Pfam" id="PF04167"/>
    </source>
</evidence>
<dbReference type="RefSeq" id="WP_203736261.1">
    <property type="nucleotide sequence ID" value="NZ_BAAALB010000023.1"/>
</dbReference>
<accession>A0A8J3JRZ3</accession>
<dbReference type="GO" id="GO:0016787">
    <property type="term" value="F:hydrolase activity"/>
    <property type="evidence" value="ECO:0007669"/>
    <property type="project" value="UniProtKB-KW"/>
</dbReference>
<dbReference type="EMBL" id="BONG01000019">
    <property type="protein sequence ID" value="GIF90002.1"/>
    <property type="molecule type" value="Genomic_DNA"/>
</dbReference>
<dbReference type="Pfam" id="PF04167">
    <property type="entry name" value="DUF402"/>
    <property type="match status" value="1"/>
</dbReference>
<dbReference type="Proteomes" id="UP000619293">
    <property type="component" value="Unassembled WGS sequence"/>
</dbReference>
<keyword evidence="4" id="KW-1185">Reference proteome</keyword>
<dbReference type="SUPFAM" id="SSF159234">
    <property type="entry name" value="FomD-like"/>
    <property type="match status" value="1"/>
</dbReference>
<dbReference type="Gene3D" id="2.40.380.10">
    <property type="entry name" value="FomD-like"/>
    <property type="match status" value="1"/>
</dbReference>
<feature type="domain" description="DUF402" evidence="2">
    <location>
        <begin position="36"/>
        <end position="155"/>
    </location>
</feature>
<evidence type="ECO:0000256" key="1">
    <source>
        <dbReference type="ARBA" id="ARBA00022801"/>
    </source>
</evidence>
<dbReference type="PANTHER" id="PTHR39159">
    <property type="match status" value="1"/>
</dbReference>
<sequence>MGQALAVGDRVEVLLLKEDREKIRYTADVLADDGAHLVVRAPWAGTQARDFGFVRFEQGDVFTEHFWRDRWYAVKEVRDASGVRKGWYCDVTRPAVQRGGVLEVVDLDLDLWVPADGGAPLRLDEDEFLASGLTEREPDTAARAWQALDELAELAAGGFADLG</sequence>
<evidence type="ECO:0000313" key="3">
    <source>
        <dbReference type="EMBL" id="GIF90002.1"/>
    </source>
</evidence>
<proteinExistence type="predicted"/>
<dbReference type="InterPro" id="IPR050212">
    <property type="entry name" value="Ntdp-like"/>
</dbReference>
<protein>
    <recommendedName>
        <fullName evidence="2">DUF402 domain-containing protein</fullName>
    </recommendedName>
</protein>
<comment type="caution">
    <text evidence="3">The sequence shown here is derived from an EMBL/GenBank/DDBJ whole genome shotgun (WGS) entry which is preliminary data.</text>
</comment>
<gene>
    <name evidence="3" type="ORF">Cch02nite_34460</name>
</gene>
<dbReference type="PANTHER" id="PTHR39159:SF1">
    <property type="entry name" value="UPF0374 PROTEIN YGAC"/>
    <property type="match status" value="1"/>
</dbReference>